<sequence>MASPMLITTDADFWNAADGSGFFVSKGKVKELPEHPSAITEDALSQGLLREATPEEIRNGEYEMGLEKAVRDGKIKAGLEYKDTVANYERYLEELKLETKLEPDPAPEPKPELKPDPEEKEEDSEVEEIPEPAPPEDPKEDKE</sequence>
<feature type="non-terminal residue" evidence="2">
    <location>
        <position position="143"/>
    </location>
</feature>
<proteinExistence type="predicted"/>
<dbReference type="AlphaFoldDB" id="X0YBD7"/>
<organism evidence="2">
    <name type="scientific">marine sediment metagenome</name>
    <dbReference type="NCBI Taxonomy" id="412755"/>
    <lineage>
        <taxon>unclassified sequences</taxon>
        <taxon>metagenomes</taxon>
        <taxon>ecological metagenomes</taxon>
    </lineage>
</organism>
<reference evidence="2" key="1">
    <citation type="journal article" date="2014" name="Front. Microbiol.">
        <title>High frequency of phylogenetically diverse reductive dehalogenase-homologous genes in deep subseafloor sedimentary metagenomes.</title>
        <authorList>
            <person name="Kawai M."/>
            <person name="Futagami T."/>
            <person name="Toyoda A."/>
            <person name="Takaki Y."/>
            <person name="Nishi S."/>
            <person name="Hori S."/>
            <person name="Arai W."/>
            <person name="Tsubouchi T."/>
            <person name="Morono Y."/>
            <person name="Uchiyama I."/>
            <person name="Ito T."/>
            <person name="Fujiyama A."/>
            <person name="Inagaki F."/>
            <person name="Takami H."/>
        </authorList>
    </citation>
    <scope>NUCLEOTIDE SEQUENCE</scope>
    <source>
        <strain evidence="2">Expedition CK06-06</strain>
    </source>
</reference>
<name>X0YBD7_9ZZZZ</name>
<feature type="region of interest" description="Disordered" evidence="1">
    <location>
        <begin position="97"/>
        <end position="143"/>
    </location>
</feature>
<feature type="compositionally biased region" description="Acidic residues" evidence="1">
    <location>
        <begin position="118"/>
        <end position="130"/>
    </location>
</feature>
<evidence type="ECO:0000256" key="1">
    <source>
        <dbReference type="SAM" id="MobiDB-lite"/>
    </source>
</evidence>
<feature type="compositionally biased region" description="Basic and acidic residues" evidence="1">
    <location>
        <begin position="97"/>
        <end position="117"/>
    </location>
</feature>
<evidence type="ECO:0000313" key="2">
    <source>
        <dbReference type="EMBL" id="GAG53144.1"/>
    </source>
</evidence>
<gene>
    <name evidence="2" type="ORF">S01H1_76141</name>
</gene>
<protein>
    <submittedName>
        <fullName evidence="2">Uncharacterized protein</fullName>
    </submittedName>
</protein>
<dbReference type="EMBL" id="BARS01051079">
    <property type="protein sequence ID" value="GAG53144.1"/>
    <property type="molecule type" value="Genomic_DNA"/>
</dbReference>
<accession>X0YBD7</accession>
<comment type="caution">
    <text evidence="2">The sequence shown here is derived from an EMBL/GenBank/DDBJ whole genome shotgun (WGS) entry which is preliminary data.</text>
</comment>